<keyword evidence="3" id="KW-1185">Reference proteome</keyword>
<feature type="region of interest" description="Disordered" evidence="1">
    <location>
        <begin position="1"/>
        <end position="30"/>
    </location>
</feature>
<accession>H3KDT5</accession>
<name>H3KDT5_9BURK</name>
<reference evidence="2 3" key="1">
    <citation type="submission" date="2011-11" db="EMBL/GenBank/DDBJ databases">
        <authorList>
            <person name="Weinstock G."/>
            <person name="Sodergren E."/>
            <person name="Clifton S."/>
            <person name="Fulton L."/>
            <person name="Fulton B."/>
            <person name="Courtney L."/>
            <person name="Fronick C."/>
            <person name="Harrison M."/>
            <person name="Strong C."/>
            <person name="Farmer C."/>
            <person name="Delahaunty K."/>
            <person name="Markovic C."/>
            <person name="Hall O."/>
            <person name="Minx P."/>
            <person name="Tomlinson C."/>
            <person name="Mitreva M."/>
            <person name="Hou S."/>
            <person name="Chen J."/>
            <person name="Wollam A."/>
            <person name="Pepin K.H."/>
            <person name="Johnson M."/>
            <person name="Bhonagiri V."/>
            <person name="Zhang X."/>
            <person name="Suruliraj S."/>
            <person name="Warren W."/>
            <person name="Chinwalla A."/>
            <person name="Mardis E.R."/>
            <person name="Wilson R.K."/>
        </authorList>
    </citation>
    <scope>NUCLEOTIDE SEQUENCE [LARGE SCALE GENOMIC DNA]</scope>
    <source>
        <strain evidence="2 3">YIT 11816</strain>
    </source>
</reference>
<dbReference type="AlphaFoldDB" id="H3KDT5"/>
<evidence type="ECO:0000313" key="3">
    <source>
        <dbReference type="Proteomes" id="UP000004956"/>
    </source>
</evidence>
<dbReference type="EMBL" id="AFBQ01000121">
    <property type="protein sequence ID" value="EHY31719.1"/>
    <property type="molecule type" value="Genomic_DNA"/>
</dbReference>
<comment type="caution">
    <text evidence="2">The sequence shown here is derived from an EMBL/GenBank/DDBJ whole genome shotgun (WGS) entry which is preliminary data.</text>
</comment>
<evidence type="ECO:0000313" key="2">
    <source>
        <dbReference type="EMBL" id="EHY31719.1"/>
    </source>
</evidence>
<dbReference type="RefSeq" id="WP_008541619.1">
    <property type="nucleotide sequence ID" value="NZ_JH604929.1"/>
</dbReference>
<protein>
    <submittedName>
        <fullName evidence="2">Uncharacterized protein</fullName>
    </submittedName>
</protein>
<dbReference type="Proteomes" id="UP000004956">
    <property type="component" value="Unassembled WGS sequence"/>
</dbReference>
<sequence>DFADVAGFEVGVESHDGSFSENEDKKRSFRPECASGRSMVEVGRREAFSGFTGVAAPGPDKLPQRAEPLLQGGSDVRERQGMAVMVNSFKPVGSMPIL</sequence>
<feature type="compositionally biased region" description="Basic and acidic residues" evidence="1">
    <location>
        <begin position="12"/>
        <end position="30"/>
    </location>
</feature>
<dbReference type="PATRIC" id="fig|762967.3.peg.714"/>
<feature type="non-terminal residue" evidence="2">
    <location>
        <position position="1"/>
    </location>
</feature>
<proteinExistence type="predicted"/>
<gene>
    <name evidence="2" type="ORF">HMPREF9440_00896</name>
</gene>
<evidence type="ECO:0000256" key="1">
    <source>
        <dbReference type="SAM" id="MobiDB-lite"/>
    </source>
</evidence>
<organism evidence="2 3">
    <name type="scientific">Sutterella parvirubra YIT 11816</name>
    <dbReference type="NCBI Taxonomy" id="762967"/>
    <lineage>
        <taxon>Bacteria</taxon>
        <taxon>Pseudomonadati</taxon>
        <taxon>Pseudomonadota</taxon>
        <taxon>Betaproteobacteria</taxon>
        <taxon>Burkholderiales</taxon>
        <taxon>Sutterellaceae</taxon>
        <taxon>Sutterella</taxon>
    </lineage>
</organism>
<dbReference type="HOGENOM" id="CLU_2338696_0_0_4"/>